<accession>A0AA39GFP3</accession>
<evidence type="ECO:0000256" key="5">
    <source>
        <dbReference type="ARBA" id="ARBA00022833"/>
    </source>
</evidence>
<dbReference type="PANTHER" id="PTHR15910:SF1">
    <property type="entry name" value="ARCHAEMETZINCIN-2"/>
    <property type="match status" value="1"/>
</dbReference>
<sequence length="478" mass="53037">MPTACTHQVLYCDTSEDASKNTSWNRPDENARLAAKTLNGLPPSARPDDVPKPSSFPGPLVMPDDALAIDPDQEPQGLHEYVNADYRNRVTPQRKTIYVFDAPDVAPGIAHARTWQDPVIPPGPENQPPAEALGVQKPVVQDLAAYIEAFYHGMTVRVVENRFRLVEWHSQNRATGSEIGLEALDSSGSPSTITQIRCRPSPDGVAPKNQLNLNDLLDGLQEALPSDAYAAILLMHHDLYEDDEDDFCCGRAYGASRICVISTFRYHPKLGPFEGIIPEHTWPNSHCRDYVDNVWACSADDASEESSNRRRTFDPSRMIKVPSSKTPRSLAPLAAAVSSVRSLSPQNFERGDWEATWLARACVVAVHELGHCFGLDHCVYYACVMQGTASVAEDTQQPPYLCPVCQAKVAYTAAVEAKPTAGRRRRTMKEVERMERAWTLKQYTALQEFCEERTAGVMFKALGPWLRSRVLELEGDNG</sequence>
<evidence type="ECO:0000256" key="4">
    <source>
        <dbReference type="ARBA" id="ARBA00022801"/>
    </source>
</evidence>
<name>A0AA39GFP3_SARSR</name>
<keyword evidence="2" id="KW-0645">Protease</keyword>
<dbReference type="InterPro" id="IPR012962">
    <property type="entry name" value="Pept_M54_archaemetzincn"/>
</dbReference>
<dbReference type="GO" id="GO:0008237">
    <property type="term" value="F:metallopeptidase activity"/>
    <property type="evidence" value="ECO:0007669"/>
    <property type="project" value="UniProtKB-KW"/>
</dbReference>
<keyword evidence="3" id="KW-0479">Metal-binding</keyword>
<dbReference type="GO" id="GO:0046872">
    <property type="term" value="F:metal ion binding"/>
    <property type="evidence" value="ECO:0007669"/>
    <property type="project" value="UniProtKB-KW"/>
</dbReference>
<gene>
    <name evidence="7" type="ORF">NLU13_5936</name>
</gene>
<keyword evidence="5" id="KW-0862">Zinc</keyword>
<evidence type="ECO:0000256" key="2">
    <source>
        <dbReference type="ARBA" id="ARBA00022670"/>
    </source>
</evidence>
<evidence type="ECO:0000256" key="3">
    <source>
        <dbReference type="ARBA" id="ARBA00022723"/>
    </source>
</evidence>
<evidence type="ECO:0000313" key="7">
    <source>
        <dbReference type="EMBL" id="KAK0386099.1"/>
    </source>
</evidence>
<comment type="cofactor">
    <cofactor evidence="1">
        <name>Zn(2+)</name>
        <dbReference type="ChEBI" id="CHEBI:29105"/>
    </cofactor>
</comment>
<dbReference type="AlphaFoldDB" id="A0AA39GFP3"/>
<protein>
    <submittedName>
        <fullName evidence="7">Uncharacterized protein</fullName>
    </submittedName>
</protein>
<keyword evidence="6" id="KW-0482">Metalloprotease</keyword>
<dbReference type="Gene3D" id="3.40.390.10">
    <property type="entry name" value="Collagenase (Catalytic Domain)"/>
    <property type="match status" value="1"/>
</dbReference>
<dbReference type="GO" id="GO:0006508">
    <property type="term" value="P:proteolysis"/>
    <property type="evidence" value="ECO:0007669"/>
    <property type="project" value="UniProtKB-KW"/>
</dbReference>
<dbReference type="InterPro" id="IPR024079">
    <property type="entry name" value="MetalloPept_cat_dom_sf"/>
</dbReference>
<evidence type="ECO:0000256" key="1">
    <source>
        <dbReference type="ARBA" id="ARBA00001947"/>
    </source>
</evidence>
<proteinExistence type="predicted"/>
<comment type="caution">
    <text evidence="7">The sequence shown here is derived from an EMBL/GenBank/DDBJ whole genome shotgun (WGS) entry which is preliminary data.</text>
</comment>
<organism evidence="7 8">
    <name type="scientific">Sarocladium strictum</name>
    <name type="common">Black bundle disease fungus</name>
    <name type="synonym">Acremonium strictum</name>
    <dbReference type="NCBI Taxonomy" id="5046"/>
    <lineage>
        <taxon>Eukaryota</taxon>
        <taxon>Fungi</taxon>
        <taxon>Dikarya</taxon>
        <taxon>Ascomycota</taxon>
        <taxon>Pezizomycotina</taxon>
        <taxon>Sordariomycetes</taxon>
        <taxon>Hypocreomycetidae</taxon>
        <taxon>Hypocreales</taxon>
        <taxon>Sarocladiaceae</taxon>
        <taxon>Sarocladium</taxon>
    </lineage>
</organism>
<evidence type="ECO:0000256" key="6">
    <source>
        <dbReference type="ARBA" id="ARBA00023049"/>
    </source>
</evidence>
<dbReference type="SUPFAM" id="SSF55486">
    <property type="entry name" value="Metalloproteases ('zincins'), catalytic domain"/>
    <property type="match status" value="1"/>
</dbReference>
<dbReference type="Proteomes" id="UP001175261">
    <property type="component" value="Unassembled WGS sequence"/>
</dbReference>
<dbReference type="CDD" id="cd11375">
    <property type="entry name" value="Peptidase_M54"/>
    <property type="match status" value="1"/>
</dbReference>
<evidence type="ECO:0000313" key="8">
    <source>
        <dbReference type="Proteomes" id="UP001175261"/>
    </source>
</evidence>
<dbReference type="EMBL" id="JAPDFR010000005">
    <property type="protein sequence ID" value="KAK0386099.1"/>
    <property type="molecule type" value="Genomic_DNA"/>
</dbReference>
<keyword evidence="4" id="KW-0378">Hydrolase</keyword>
<dbReference type="PANTHER" id="PTHR15910">
    <property type="entry name" value="ARCHAEMETZINCIN"/>
    <property type="match status" value="1"/>
</dbReference>
<reference evidence="7" key="1">
    <citation type="submission" date="2022-10" db="EMBL/GenBank/DDBJ databases">
        <title>Determination and structural analysis of whole genome sequence of Sarocladium strictum F4-1.</title>
        <authorList>
            <person name="Hu L."/>
            <person name="Jiang Y."/>
        </authorList>
    </citation>
    <scope>NUCLEOTIDE SEQUENCE</scope>
    <source>
        <strain evidence="7">F4-1</strain>
    </source>
</reference>
<dbReference type="Pfam" id="PF07998">
    <property type="entry name" value="Peptidase_M54"/>
    <property type="match status" value="1"/>
</dbReference>
<keyword evidence="8" id="KW-1185">Reference proteome</keyword>